<dbReference type="PROSITE" id="PS51257">
    <property type="entry name" value="PROKAR_LIPOPROTEIN"/>
    <property type="match status" value="1"/>
</dbReference>
<evidence type="ECO:0000256" key="2">
    <source>
        <dbReference type="SAM" id="SignalP"/>
    </source>
</evidence>
<feature type="domain" description="BON" evidence="3">
    <location>
        <begin position="141"/>
        <end position="209"/>
    </location>
</feature>
<gene>
    <name evidence="4" type="ORF">Pan14r_19830</name>
</gene>
<dbReference type="EMBL" id="SJPL01000001">
    <property type="protein sequence ID" value="TWT69692.1"/>
    <property type="molecule type" value="Genomic_DNA"/>
</dbReference>
<keyword evidence="2" id="KW-0732">Signal</keyword>
<name>A0A5C5Y8K9_9PLAN</name>
<dbReference type="AlphaFoldDB" id="A0A5C5Y8K9"/>
<dbReference type="InterPro" id="IPR007055">
    <property type="entry name" value="BON_dom"/>
</dbReference>
<dbReference type="Pfam" id="PF04972">
    <property type="entry name" value="BON"/>
    <property type="match status" value="1"/>
</dbReference>
<evidence type="ECO:0000313" key="4">
    <source>
        <dbReference type="EMBL" id="TWT69692.1"/>
    </source>
</evidence>
<proteinExistence type="predicted"/>
<dbReference type="Proteomes" id="UP000317238">
    <property type="component" value="Unassembled WGS sequence"/>
</dbReference>
<feature type="compositionally biased region" description="Low complexity" evidence="1">
    <location>
        <begin position="67"/>
        <end position="86"/>
    </location>
</feature>
<feature type="chain" id="PRO_5023077208" evidence="2">
    <location>
        <begin position="26"/>
        <end position="209"/>
    </location>
</feature>
<evidence type="ECO:0000256" key="1">
    <source>
        <dbReference type="SAM" id="MobiDB-lite"/>
    </source>
</evidence>
<dbReference type="Gene3D" id="3.30.1340.30">
    <property type="match status" value="1"/>
</dbReference>
<keyword evidence="5" id="KW-1185">Reference proteome</keyword>
<dbReference type="RefSeq" id="WP_145299898.1">
    <property type="nucleotide sequence ID" value="NZ_CP036319.1"/>
</dbReference>
<feature type="signal peptide" evidence="2">
    <location>
        <begin position="1"/>
        <end position="25"/>
    </location>
</feature>
<sequence precursor="true">MLHRIRFIATFLAASAAMSCGIASAQTAPTSGAATDSAASQVSGGLTNSSLNQAIDATIERSGGIGESTSEGIGSTRNSSTTTTTGRTGGGGATGGFGGLGGGGLGSLFGSAFGFGGNAGGSNQPSIRTRVRSAVQVPPRPATQVRSSAVKTFSRLNRRGYGGVNVQVTGQTATLQGTVASEKDRRMSELLMRLEPGIYDVQNNLQVAP</sequence>
<feature type="region of interest" description="Disordered" evidence="1">
    <location>
        <begin position="60"/>
        <end position="95"/>
    </location>
</feature>
<protein>
    <submittedName>
        <fullName evidence="4">BON domain protein</fullName>
    </submittedName>
</protein>
<evidence type="ECO:0000313" key="5">
    <source>
        <dbReference type="Proteomes" id="UP000317238"/>
    </source>
</evidence>
<dbReference type="OrthoDB" id="291345at2"/>
<dbReference type="PROSITE" id="PS50914">
    <property type="entry name" value="BON"/>
    <property type="match status" value="1"/>
</dbReference>
<organism evidence="4 5">
    <name type="scientific">Crateriforma conspicua</name>
    <dbReference type="NCBI Taxonomy" id="2527996"/>
    <lineage>
        <taxon>Bacteria</taxon>
        <taxon>Pseudomonadati</taxon>
        <taxon>Planctomycetota</taxon>
        <taxon>Planctomycetia</taxon>
        <taxon>Planctomycetales</taxon>
        <taxon>Planctomycetaceae</taxon>
        <taxon>Crateriforma</taxon>
    </lineage>
</organism>
<reference evidence="4 5" key="1">
    <citation type="submission" date="2019-02" db="EMBL/GenBank/DDBJ databases">
        <title>Deep-cultivation of Planctomycetes and their phenomic and genomic characterization uncovers novel biology.</title>
        <authorList>
            <person name="Wiegand S."/>
            <person name="Jogler M."/>
            <person name="Boedeker C."/>
            <person name="Pinto D."/>
            <person name="Vollmers J."/>
            <person name="Rivas-Marin E."/>
            <person name="Kohn T."/>
            <person name="Peeters S.H."/>
            <person name="Heuer A."/>
            <person name="Rast P."/>
            <person name="Oberbeckmann S."/>
            <person name="Bunk B."/>
            <person name="Jeske O."/>
            <person name="Meyerdierks A."/>
            <person name="Storesund J.E."/>
            <person name="Kallscheuer N."/>
            <person name="Luecker S."/>
            <person name="Lage O.M."/>
            <person name="Pohl T."/>
            <person name="Merkel B.J."/>
            <person name="Hornburger P."/>
            <person name="Mueller R.-W."/>
            <person name="Bruemmer F."/>
            <person name="Labrenz M."/>
            <person name="Spormann A.M."/>
            <person name="Op Den Camp H."/>
            <person name="Overmann J."/>
            <person name="Amann R."/>
            <person name="Jetten M.S.M."/>
            <person name="Mascher T."/>
            <person name="Medema M.H."/>
            <person name="Devos D.P."/>
            <person name="Kaster A.-K."/>
            <person name="Ovreas L."/>
            <person name="Rohde M."/>
            <person name="Galperin M.Y."/>
            <person name="Jogler C."/>
        </authorList>
    </citation>
    <scope>NUCLEOTIDE SEQUENCE [LARGE SCALE GENOMIC DNA]</scope>
    <source>
        <strain evidence="4 5">Pan14r</strain>
    </source>
</reference>
<comment type="caution">
    <text evidence="4">The sequence shown here is derived from an EMBL/GenBank/DDBJ whole genome shotgun (WGS) entry which is preliminary data.</text>
</comment>
<accession>A0A5C5Y8K9</accession>
<evidence type="ECO:0000259" key="3">
    <source>
        <dbReference type="PROSITE" id="PS50914"/>
    </source>
</evidence>